<evidence type="ECO:0000313" key="1">
    <source>
        <dbReference type="EMBL" id="KDR27228.1"/>
    </source>
</evidence>
<reference evidence="1 2" key="1">
    <citation type="submission" date="2014-03" db="EMBL/GenBank/DDBJ databases">
        <title>Draft Genome Sequences of Four Burkholderia Strains.</title>
        <authorList>
            <person name="Liu X.Y."/>
            <person name="Li C.X."/>
            <person name="Xu J.H."/>
        </authorList>
    </citation>
    <scope>NUCLEOTIDE SEQUENCE [LARGE SCALE GENOMIC DNA]</scope>
    <source>
        <strain evidence="1 2">R27</strain>
    </source>
</reference>
<dbReference type="AlphaFoldDB" id="A0A069NFR0"/>
<gene>
    <name evidence="1" type="ORF">BG57_23590</name>
</gene>
<sequence length="62" mass="6634">MQAVNVAETGFDIGWISLALAVNWTAHPASKAYLLDTLLDVSTFAFRSISPIASSRNGCNYG</sequence>
<organism evidence="1 2">
    <name type="scientific">Caballeronia grimmiae</name>
    <dbReference type="NCBI Taxonomy" id="1071679"/>
    <lineage>
        <taxon>Bacteria</taxon>
        <taxon>Pseudomonadati</taxon>
        <taxon>Pseudomonadota</taxon>
        <taxon>Betaproteobacteria</taxon>
        <taxon>Burkholderiales</taxon>
        <taxon>Burkholderiaceae</taxon>
        <taxon>Caballeronia</taxon>
    </lineage>
</organism>
<evidence type="ECO:0000313" key="2">
    <source>
        <dbReference type="Proteomes" id="UP000027439"/>
    </source>
</evidence>
<dbReference type="EMBL" id="JFHE01000045">
    <property type="protein sequence ID" value="KDR27228.1"/>
    <property type="molecule type" value="Genomic_DNA"/>
</dbReference>
<dbReference type="Proteomes" id="UP000027439">
    <property type="component" value="Unassembled WGS sequence"/>
</dbReference>
<protein>
    <submittedName>
        <fullName evidence="1">Uncharacterized protein</fullName>
    </submittedName>
</protein>
<name>A0A069NFR0_9BURK</name>
<accession>A0A069NFR0</accession>
<comment type="caution">
    <text evidence="1">The sequence shown here is derived from an EMBL/GenBank/DDBJ whole genome shotgun (WGS) entry which is preliminary data.</text>
</comment>
<proteinExistence type="predicted"/>